<dbReference type="Pfam" id="PF08386">
    <property type="entry name" value="Abhydrolase_4"/>
    <property type="match status" value="1"/>
</dbReference>
<dbReference type="Proteomes" id="UP000799436">
    <property type="component" value="Unassembled WGS sequence"/>
</dbReference>
<dbReference type="OrthoDB" id="425534at2759"/>
<evidence type="ECO:0000313" key="5">
    <source>
        <dbReference type="Proteomes" id="UP000799436"/>
    </source>
</evidence>
<keyword evidence="5" id="KW-1185">Reference proteome</keyword>
<accession>A0A6G1LBP0</accession>
<dbReference type="GO" id="GO:0016787">
    <property type="term" value="F:hydrolase activity"/>
    <property type="evidence" value="ECO:0007669"/>
    <property type="project" value="UniProtKB-KW"/>
</dbReference>
<feature type="domain" description="Peptidase S33 tripeptidyl aminopeptidase-like C-terminal" evidence="3">
    <location>
        <begin position="436"/>
        <end position="520"/>
    </location>
</feature>
<gene>
    <name evidence="4" type="ORF">EJ03DRAFT_79212</name>
</gene>
<evidence type="ECO:0000256" key="1">
    <source>
        <dbReference type="ARBA" id="ARBA00010088"/>
    </source>
</evidence>
<dbReference type="InterPro" id="IPR013595">
    <property type="entry name" value="Pept_S33_TAP-like_C"/>
</dbReference>
<dbReference type="EMBL" id="ML995828">
    <property type="protein sequence ID" value="KAF2770050.1"/>
    <property type="molecule type" value="Genomic_DNA"/>
</dbReference>
<dbReference type="PANTHER" id="PTHR43248:SF25">
    <property type="entry name" value="AB HYDROLASE-1 DOMAIN-CONTAINING PROTEIN-RELATED"/>
    <property type="match status" value="1"/>
</dbReference>
<organism evidence="4 5">
    <name type="scientific">Teratosphaeria nubilosa</name>
    <dbReference type="NCBI Taxonomy" id="161662"/>
    <lineage>
        <taxon>Eukaryota</taxon>
        <taxon>Fungi</taxon>
        <taxon>Dikarya</taxon>
        <taxon>Ascomycota</taxon>
        <taxon>Pezizomycotina</taxon>
        <taxon>Dothideomycetes</taxon>
        <taxon>Dothideomycetidae</taxon>
        <taxon>Mycosphaerellales</taxon>
        <taxon>Teratosphaeriaceae</taxon>
        <taxon>Teratosphaeria</taxon>
    </lineage>
</organism>
<evidence type="ECO:0000313" key="4">
    <source>
        <dbReference type="EMBL" id="KAF2770050.1"/>
    </source>
</evidence>
<comment type="similarity">
    <text evidence="1">Belongs to the peptidase S33 family.</text>
</comment>
<dbReference type="AlphaFoldDB" id="A0A6G1LBP0"/>
<evidence type="ECO:0000256" key="2">
    <source>
        <dbReference type="ARBA" id="ARBA00022801"/>
    </source>
</evidence>
<dbReference type="InterPro" id="IPR029058">
    <property type="entry name" value="AB_hydrolase_fold"/>
</dbReference>
<dbReference type="InterPro" id="IPR051601">
    <property type="entry name" value="Serine_prot/Carboxylest_S33"/>
</dbReference>
<name>A0A6G1LBP0_9PEZI</name>
<keyword evidence="2" id="KW-0378">Hydrolase</keyword>
<sequence length="560" mass="62025">MAIVRLPAQVPIIDERYGGPILYNPGGPGNSGTYTALSGGQNLQTLYDAAYSYNSSTYVSAESSARYFDLIGIDNRGISNSTPYYSCTESPSQVRLKEYELDYLRLEWPQENLDYLWQSGFSRYRGCTWDPVTNPEGSKIAKFASTAMVARDIVEFVERHGEWREKQAQILLQNGTNEDEATKTRMRWAKGEEPIMLSGLSYGTILGATLAAMQPHRVKRFLLDGVGDSEAYYAGDIFPDLSDTDGPVQKFFEYCALAGENVCPLWNGESASDTEARLQAIFDDFRANGSIPVPGSLQSGLGPTLVTLSDVKVFLHNLMFGPLNSFPSVAALLAPLTNRNGSGIAERKSAVYSPPLDFSNLPDAYDAMNPSTAKELYDSQFSMIAAGDASLRLTRDEFKDKIWKPLHDNVNGTSKWMGAYMAGEWMFQYNWPDIFGWRFGDQNPVRSDVTANPILWASNSRDGMTSLSSAKSARERFKGSGLVISDGEAHTAASCPSLCLAKMYRRYFQTGEVPDKEVVCTPTRRPFDLKPPLVTTETLLVNLTLEEKVLLKIFVGINKT</sequence>
<protein>
    <recommendedName>
        <fullName evidence="3">Peptidase S33 tripeptidyl aminopeptidase-like C-terminal domain-containing protein</fullName>
    </recommendedName>
</protein>
<reference evidence="4" key="1">
    <citation type="journal article" date="2020" name="Stud. Mycol.">
        <title>101 Dothideomycetes genomes: a test case for predicting lifestyles and emergence of pathogens.</title>
        <authorList>
            <person name="Haridas S."/>
            <person name="Albert R."/>
            <person name="Binder M."/>
            <person name="Bloem J."/>
            <person name="Labutti K."/>
            <person name="Salamov A."/>
            <person name="Andreopoulos B."/>
            <person name="Baker S."/>
            <person name="Barry K."/>
            <person name="Bills G."/>
            <person name="Bluhm B."/>
            <person name="Cannon C."/>
            <person name="Castanera R."/>
            <person name="Culley D."/>
            <person name="Daum C."/>
            <person name="Ezra D."/>
            <person name="Gonzalez J."/>
            <person name="Henrissat B."/>
            <person name="Kuo A."/>
            <person name="Liang C."/>
            <person name="Lipzen A."/>
            <person name="Lutzoni F."/>
            <person name="Magnuson J."/>
            <person name="Mondo S."/>
            <person name="Nolan M."/>
            <person name="Ohm R."/>
            <person name="Pangilinan J."/>
            <person name="Park H.-J."/>
            <person name="Ramirez L."/>
            <person name="Alfaro M."/>
            <person name="Sun H."/>
            <person name="Tritt A."/>
            <person name="Yoshinaga Y."/>
            <person name="Zwiers L.-H."/>
            <person name="Turgeon B."/>
            <person name="Goodwin S."/>
            <person name="Spatafora J."/>
            <person name="Crous P."/>
            <person name="Grigoriev I."/>
        </authorList>
    </citation>
    <scope>NUCLEOTIDE SEQUENCE</scope>
    <source>
        <strain evidence="4">CBS 116005</strain>
    </source>
</reference>
<evidence type="ECO:0000259" key="3">
    <source>
        <dbReference type="Pfam" id="PF08386"/>
    </source>
</evidence>
<dbReference type="SUPFAM" id="SSF53474">
    <property type="entry name" value="alpha/beta-Hydrolases"/>
    <property type="match status" value="1"/>
</dbReference>
<dbReference type="Gene3D" id="3.40.50.1820">
    <property type="entry name" value="alpha/beta hydrolase"/>
    <property type="match status" value="1"/>
</dbReference>
<dbReference type="PANTHER" id="PTHR43248">
    <property type="entry name" value="2-SUCCINYL-6-HYDROXY-2,4-CYCLOHEXADIENE-1-CARBOXYLATE SYNTHASE"/>
    <property type="match status" value="1"/>
</dbReference>
<proteinExistence type="inferred from homology"/>